<comment type="caution">
    <text evidence="5">The sequence shown here is derived from an EMBL/GenBank/DDBJ whole genome shotgun (WGS) entry which is preliminary data.</text>
</comment>
<dbReference type="InterPro" id="IPR000524">
    <property type="entry name" value="Tscrpt_reg_HTH_GntR"/>
</dbReference>
<protein>
    <submittedName>
        <fullName evidence="5">GntR family transcriptional regulator</fullName>
    </submittedName>
</protein>
<dbReference type="Pfam" id="PF07702">
    <property type="entry name" value="UTRA"/>
    <property type="match status" value="1"/>
</dbReference>
<reference evidence="5 6" key="1">
    <citation type="submission" date="2021-05" db="EMBL/GenBank/DDBJ databases">
        <title>Roseococcus sp. XZZS9, whole genome shotgun sequencing project.</title>
        <authorList>
            <person name="Zhao G."/>
            <person name="Shen L."/>
        </authorList>
    </citation>
    <scope>NUCLEOTIDE SEQUENCE [LARGE SCALE GENOMIC DNA]</scope>
    <source>
        <strain evidence="5 6">XZZS9</strain>
    </source>
</reference>
<sequence>MTLERQPLYARAEAELRARIARGDWKPGEALPTEPVLAADLGISQGTLRRALAALERQRLIERRQGIGSHVAEATRERELFHFFRAESVEGLRLKPTSFTHSQETARADAEETRALRLGRSARVHRLWRERRIQGRPMIAEMIVLPAALFPGFVVSLGTEVTDELYVLYQQRFGITIVRVEERIQAVKAPPAAAALLNCEEGWPLLLIHRIGFDVMDRPVERRCSWLETTHFRYAVELR</sequence>
<gene>
    <name evidence="5" type="ORF">KHU32_10080</name>
</gene>
<dbReference type="Gene3D" id="1.10.10.10">
    <property type="entry name" value="Winged helix-like DNA-binding domain superfamily/Winged helix DNA-binding domain"/>
    <property type="match status" value="1"/>
</dbReference>
<keyword evidence="2" id="KW-0238">DNA-binding</keyword>
<dbReference type="RefSeq" id="WP_213669975.1">
    <property type="nucleotide sequence ID" value="NZ_JAHCDA010000002.1"/>
</dbReference>
<dbReference type="InterPro" id="IPR011663">
    <property type="entry name" value="UTRA"/>
</dbReference>
<keyword evidence="1" id="KW-0805">Transcription regulation</keyword>
<dbReference type="SUPFAM" id="SSF64288">
    <property type="entry name" value="Chorismate lyase-like"/>
    <property type="match status" value="1"/>
</dbReference>
<keyword evidence="6" id="KW-1185">Reference proteome</keyword>
<accession>A0ABS5QDF5</accession>
<dbReference type="SUPFAM" id="SSF46785">
    <property type="entry name" value="Winged helix' DNA-binding domain"/>
    <property type="match status" value="1"/>
</dbReference>
<dbReference type="CDD" id="cd07377">
    <property type="entry name" value="WHTH_GntR"/>
    <property type="match status" value="1"/>
</dbReference>
<keyword evidence="3" id="KW-0804">Transcription</keyword>
<dbReference type="SMART" id="SM00866">
    <property type="entry name" value="UTRA"/>
    <property type="match status" value="1"/>
</dbReference>
<name>A0ABS5QDF5_9PROT</name>
<proteinExistence type="predicted"/>
<dbReference type="PANTHER" id="PTHR44846:SF1">
    <property type="entry name" value="MANNOSYL-D-GLYCERATE TRANSPORT_METABOLISM SYSTEM REPRESSOR MNGR-RELATED"/>
    <property type="match status" value="1"/>
</dbReference>
<evidence type="ECO:0000256" key="2">
    <source>
        <dbReference type="ARBA" id="ARBA00023125"/>
    </source>
</evidence>
<dbReference type="Pfam" id="PF00392">
    <property type="entry name" value="GntR"/>
    <property type="match status" value="1"/>
</dbReference>
<dbReference type="Gene3D" id="3.40.1410.10">
    <property type="entry name" value="Chorismate lyase-like"/>
    <property type="match status" value="1"/>
</dbReference>
<evidence type="ECO:0000313" key="5">
    <source>
        <dbReference type="EMBL" id="MBS7811286.1"/>
    </source>
</evidence>
<dbReference type="EMBL" id="JAHCDA010000002">
    <property type="protein sequence ID" value="MBS7811286.1"/>
    <property type="molecule type" value="Genomic_DNA"/>
</dbReference>
<dbReference type="PROSITE" id="PS50949">
    <property type="entry name" value="HTH_GNTR"/>
    <property type="match status" value="1"/>
</dbReference>
<dbReference type="Proteomes" id="UP000766336">
    <property type="component" value="Unassembled WGS sequence"/>
</dbReference>
<organism evidence="5 6">
    <name type="scientific">Roseococcus pinisoli</name>
    <dbReference type="NCBI Taxonomy" id="2835040"/>
    <lineage>
        <taxon>Bacteria</taxon>
        <taxon>Pseudomonadati</taxon>
        <taxon>Pseudomonadota</taxon>
        <taxon>Alphaproteobacteria</taxon>
        <taxon>Acetobacterales</taxon>
        <taxon>Roseomonadaceae</taxon>
        <taxon>Roseococcus</taxon>
    </lineage>
</organism>
<evidence type="ECO:0000256" key="3">
    <source>
        <dbReference type="ARBA" id="ARBA00023163"/>
    </source>
</evidence>
<dbReference type="PRINTS" id="PR00035">
    <property type="entry name" value="HTHGNTR"/>
</dbReference>
<evidence type="ECO:0000256" key="1">
    <source>
        <dbReference type="ARBA" id="ARBA00023015"/>
    </source>
</evidence>
<evidence type="ECO:0000313" key="6">
    <source>
        <dbReference type="Proteomes" id="UP000766336"/>
    </source>
</evidence>
<dbReference type="InterPro" id="IPR028978">
    <property type="entry name" value="Chorismate_lyase_/UTRA_dom_sf"/>
</dbReference>
<dbReference type="SMART" id="SM00345">
    <property type="entry name" value="HTH_GNTR"/>
    <property type="match status" value="1"/>
</dbReference>
<evidence type="ECO:0000259" key="4">
    <source>
        <dbReference type="PROSITE" id="PS50949"/>
    </source>
</evidence>
<feature type="domain" description="HTH gntR-type" evidence="4">
    <location>
        <begin position="6"/>
        <end position="74"/>
    </location>
</feature>
<dbReference type="InterPro" id="IPR050679">
    <property type="entry name" value="Bact_HTH_transcr_reg"/>
</dbReference>
<dbReference type="PANTHER" id="PTHR44846">
    <property type="entry name" value="MANNOSYL-D-GLYCERATE TRANSPORT/METABOLISM SYSTEM REPRESSOR MNGR-RELATED"/>
    <property type="match status" value="1"/>
</dbReference>
<dbReference type="InterPro" id="IPR036388">
    <property type="entry name" value="WH-like_DNA-bd_sf"/>
</dbReference>
<dbReference type="InterPro" id="IPR036390">
    <property type="entry name" value="WH_DNA-bd_sf"/>
</dbReference>